<evidence type="ECO:0000256" key="5">
    <source>
        <dbReference type="ARBA" id="ARBA00022839"/>
    </source>
</evidence>
<dbReference type="InterPro" id="IPR038763">
    <property type="entry name" value="DHH_sf"/>
</dbReference>
<accession>Q1N0E3</accession>
<dbReference type="GO" id="GO:0006281">
    <property type="term" value="P:DNA repair"/>
    <property type="evidence" value="ECO:0007669"/>
    <property type="project" value="InterPro"/>
</dbReference>
<evidence type="ECO:0000259" key="6">
    <source>
        <dbReference type="Pfam" id="PF01368"/>
    </source>
</evidence>
<dbReference type="PANTHER" id="PTHR30255:SF2">
    <property type="entry name" value="SINGLE-STRANDED-DNA-SPECIFIC EXONUCLEASE RECJ"/>
    <property type="match status" value="1"/>
</dbReference>
<keyword evidence="5 9" id="KW-0269">Exonuclease</keyword>
<dbReference type="Proteomes" id="UP000004263">
    <property type="component" value="Unassembled WGS sequence"/>
</dbReference>
<gene>
    <name evidence="9" type="ORF">RED65_06222</name>
</gene>
<dbReference type="Gene3D" id="3.90.1640.30">
    <property type="match status" value="1"/>
</dbReference>
<dbReference type="InterPro" id="IPR041122">
    <property type="entry name" value="RecJ_OB"/>
</dbReference>
<dbReference type="InterPro" id="IPR051673">
    <property type="entry name" value="SSDNA_exonuclease_RecJ"/>
</dbReference>
<dbReference type="OrthoDB" id="9809852at2"/>
<dbReference type="NCBIfam" id="TIGR00644">
    <property type="entry name" value="recJ"/>
    <property type="match status" value="1"/>
</dbReference>
<name>Q1N0E3_9GAMM</name>
<evidence type="ECO:0000256" key="1">
    <source>
        <dbReference type="ARBA" id="ARBA00005915"/>
    </source>
</evidence>
<reference evidence="9 10" key="1">
    <citation type="submission" date="2006-03" db="EMBL/GenBank/DDBJ databases">
        <authorList>
            <person name="Pinhassi J."/>
            <person name="Pedros-Alio C."/>
            <person name="Ferriera S."/>
            <person name="Johnson J."/>
            <person name="Kravitz S."/>
            <person name="Halpern A."/>
            <person name="Remington K."/>
            <person name="Beeson K."/>
            <person name="Tran B."/>
            <person name="Rogers Y.-H."/>
            <person name="Friedman R."/>
            <person name="Venter J.C."/>
        </authorList>
    </citation>
    <scope>NUCLEOTIDE SEQUENCE [LARGE SCALE GENOMIC DNA]</scope>
    <source>
        <strain evidence="9 10">RED65</strain>
    </source>
</reference>
<keyword evidence="10" id="KW-1185">Reference proteome</keyword>
<dbReference type="RefSeq" id="WP_007016491.1">
    <property type="nucleotide sequence ID" value="NZ_AAQH01000014.1"/>
</dbReference>
<feature type="domain" description="RecJ OB" evidence="8">
    <location>
        <begin position="467"/>
        <end position="577"/>
    </location>
</feature>
<evidence type="ECO:0000256" key="3">
    <source>
        <dbReference type="ARBA" id="ARBA00022722"/>
    </source>
</evidence>
<feature type="domain" description="DDH" evidence="6">
    <location>
        <begin position="63"/>
        <end position="221"/>
    </location>
</feature>
<dbReference type="AlphaFoldDB" id="Q1N0E3"/>
<dbReference type="HOGENOM" id="CLU_009736_5_1_6"/>
<sequence length="581" mass="64547">MTSLITRRFSNPELPIIERVLDSRGLKTGDLSFSLNQLAGYQALKGIDQAVAMLEFAIRSQQRIVIIGDFDADGATSTALAVDALQQLGAHWVHYLVPNRFEFGYGLSSAIAQLAYEQYQPDLLVTVDNGISSFEGVETAHELGMKVLVTDHHLAADSLPNADAIVNPNQPDCLFPSKAACGCAVVFYVMCALRAHRMNLGDETAKNLNMAQYLDLVALATVADVVPLDRNNQILVEQGLRRIRAGQARPGVQALLQVAKRQAPLLTSKDFGFALGPRLNAAGRMDDMSIGIECLLSKEFTRAVHIAETLDELNQDRKSVEGQMQKEALKILETTSLSNEQEQATYCLYHPQWHQGVVGLLASRIKEKLFRPVIAFAPASDDVTNEALASGEFEIKGSGRSIPGFHMRDALDLVAKRLPHVLQKFGGHAMAAGLSIQQKHLKEFETCFEQVARDIMTADMLVNEIITDGEPNYEDYNVHIARQLKFVAPWGQNFPEPIFDGEFDVINYRLIGSEKNHLKLTLASKNHHRYLDAILFSIERHGLSAQDVSNLSRVHIVFDLDVNEFRGQENVQLMIRHLRSI</sequence>
<dbReference type="GO" id="GO:0003676">
    <property type="term" value="F:nucleic acid binding"/>
    <property type="evidence" value="ECO:0007669"/>
    <property type="project" value="InterPro"/>
</dbReference>
<comment type="caution">
    <text evidence="9">The sequence shown here is derived from an EMBL/GenBank/DDBJ whole genome shotgun (WGS) entry which is preliminary data.</text>
</comment>
<evidence type="ECO:0000256" key="4">
    <source>
        <dbReference type="ARBA" id="ARBA00022801"/>
    </source>
</evidence>
<dbReference type="EMBL" id="AAQH01000014">
    <property type="protein sequence ID" value="EAT11721.1"/>
    <property type="molecule type" value="Genomic_DNA"/>
</dbReference>
<dbReference type="InterPro" id="IPR004610">
    <property type="entry name" value="RecJ"/>
</dbReference>
<dbReference type="InterPro" id="IPR003156">
    <property type="entry name" value="DHHA1_dom"/>
</dbReference>
<keyword evidence="4" id="KW-0378">Hydrolase</keyword>
<feature type="domain" description="DHHA1" evidence="7">
    <location>
        <begin position="349"/>
        <end position="451"/>
    </location>
</feature>
<dbReference type="Gene3D" id="3.10.310.30">
    <property type="match status" value="1"/>
</dbReference>
<dbReference type="FunFam" id="3.90.1640.30:FF:000001">
    <property type="entry name" value="Single-stranded-DNA-specific exonuclease RecJ"/>
    <property type="match status" value="1"/>
</dbReference>
<evidence type="ECO:0000259" key="7">
    <source>
        <dbReference type="Pfam" id="PF02272"/>
    </source>
</evidence>
<proteinExistence type="inferred from homology"/>
<evidence type="ECO:0000313" key="9">
    <source>
        <dbReference type="EMBL" id="EAT11721.1"/>
    </source>
</evidence>
<evidence type="ECO:0000256" key="2">
    <source>
        <dbReference type="ARBA" id="ARBA00019841"/>
    </source>
</evidence>
<dbReference type="Pfam" id="PF17768">
    <property type="entry name" value="RecJ_OB"/>
    <property type="match status" value="1"/>
</dbReference>
<organism evidence="9 10">
    <name type="scientific">Bermanella marisrubri</name>
    <dbReference type="NCBI Taxonomy" id="207949"/>
    <lineage>
        <taxon>Bacteria</taxon>
        <taxon>Pseudomonadati</taxon>
        <taxon>Pseudomonadota</taxon>
        <taxon>Gammaproteobacteria</taxon>
        <taxon>Oceanospirillales</taxon>
        <taxon>Oceanospirillaceae</taxon>
        <taxon>Bermanella</taxon>
    </lineage>
</organism>
<evidence type="ECO:0000259" key="8">
    <source>
        <dbReference type="Pfam" id="PF17768"/>
    </source>
</evidence>
<dbReference type="GO" id="GO:0008409">
    <property type="term" value="F:5'-3' exonuclease activity"/>
    <property type="evidence" value="ECO:0007669"/>
    <property type="project" value="InterPro"/>
</dbReference>
<dbReference type="Pfam" id="PF01368">
    <property type="entry name" value="DHH"/>
    <property type="match status" value="1"/>
</dbReference>
<evidence type="ECO:0000313" key="10">
    <source>
        <dbReference type="Proteomes" id="UP000004263"/>
    </source>
</evidence>
<dbReference type="STRING" id="207949.RED65_06222"/>
<protein>
    <recommendedName>
        <fullName evidence="2">Single-stranded-DNA-specific exonuclease RecJ</fullName>
    </recommendedName>
</protein>
<dbReference type="SUPFAM" id="SSF64182">
    <property type="entry name" value="DHH phosphoesterases"/>
    <property type="match status" value="1"/>
</dbReference>
<dbReference type="GO" id="GO:0006310">
    <property type="term" value="P:DNA recombination"/>
    <property type="evidence" value="ECO:0007669"/>
    <property type="project" value="InterPro"/>
</dbReference>
<dbReference type="InterPro" id="IPR001667">
    <property type="entry name" value="DDH_dom"/>
</dbReference>
<dbReference type="Pfam" id="PF02272">
    <property type="entry name" value="DHHA1"/>
    <property type="match status" value="1"/>
</dbReference>
<dbReference type="PANTHER" id="PTHR30255">
    <property type="entry name" value="SINGLE-STRANDED-DNA-SPECIFIC EXONUCLEASE RECJ"/>
    <property type="match status" value="1"/>
</dbReference>
<comment type="similarity">
    <text evidence="1">Belongs to the RecJ family.</text>
</comment>
<keyword evidence="3" id="KW-0540">Nuclease</keyword>